<dbReference type="OrthoDB" id="9793111at2"/>
<dbReference type="Gene3D" id="1.10.357.40">
    <property type="entry name" value="YbiA-like"/>
    <property type="match status" value="1"/>
</dbReference>
<reference evidence="5" key="1">
    <citation type="submission" date="2016-10" db="EMBL/GenBank/DDBJ databases">
        <authorList>
            <person name="Varghese N."/>
            <person name="Submissions S."/>
        </authorList>
    </citation>
    <scope>NUCLEOTIDE SEQUENCE [LARGE SCALE GENOMIC DNA]</scope>
    <source>
        <strain evidence="5">DSM 18887</strain>
    </source>
</reference>
<organism evidence="4 5">
    <name type="scientific">Amphritea atlantica</name>
    <dbReference type="NCBI Taxonomy" id="355243"/>
    <lineage>
        <taxon>Bacteria</taxon>
        <taxon>Pseudomonadati</taxon>
        <taxon>Pseudomonadota</taxon>
        <taxon>Gammaproteobacteria</taxon>
        <taxon>Oceanospirillales</taxon>
        <taxon>Oceanospirillaceae</taxon>
        <taxon>Amphritea</taxon>
    </lineage>
</organism>
<dbReference type="InterPro" id="IPR037238">
    <property type="entry name" value="YbiA-like_sf"/>
</dbReference>
<evidence type="ECO:0000313" key="5">
    <source>
        <dbReference type="Proteomes" id="UP000198749"/>
    </source>
</evidence>
<dbReference type="SUPFAM" id="SSF143990">
    <property type="entry name" value="YbiA-like"/>
    <property type="match status" value="1"/>
</dbReference>
<proteinExistence type="predicted"/>
<dbReference type="Proteomes" id="UP000198749">
    <property type="component" value="Unassembled WGS sequence"/>
</dbReference>
<name>A0A1H9CUC7_9GAMM</name>
<dbReference type="NCBIfam" id="TIGR02464">
    <property type="entry name" value="ribofla_fusion"/>
    <property type="match status" value="1"/>
</dbReference>
<evidence type="ECO:0000256" key="2">
    <source>
        <dbReference type="ARBA" id="ARBA00000751"/>
    </source>
</evidence>
<protein>
    <recommendedName>
        <fullName evidence="3">NADAR domain-containing protein</fullName>
    </recommendedName>
</protein>
<dbReference type="EMBL" id="FOGB01000001">
    <property type="protein sequence ID" value="SEQ04697.1"/>
    <property type="molecule type" value="Genomic_DNA"/>
</dbReference>
<gene>
    <name evidence="4" type="ORF">SAMN03080615_00166</name>
</gene>
<dbReference type="CDD" id="cd15457">
    <property type="entry name" value="NADAR"/>
    <property type="match status" value="1"/>
</dbReference>
<dbReference type="InterPro" id="IPR012816">
    <property type="entry name" value="NADAR"/>
</dbReference>
<dbReference type="AlphaFoldDB" id="A0A1H9CUC7"/>
<comment type="catalytic activity">
    <reaction evidence="2">
        <text>2,5-diamino-6-hydroxy-4-(5-phosphoribosylamino)-pyrimidine + H2O = 2,5,6-triamino-4-hydroxypyrimidine + D-ribose 5-phosphate</text>
        <dbReference type="Rhea" id="RHEA:23436"/>
        <dbReference type="ChEBI" id="CHEBI:15377"/>
        <dbReference type="ChEBI" id="CHEBI:58614"/>
        <dbReference type="ChEBI" id="CHEBI:78346"/>
        <dbReference type="ChEBI" id="CHEBI:137796"/>
    </reaction>
</comment>
<feature type="domain" description="NADAR" evidence="3">
    <location>
        <begin position="13"/>
        <end position="151"/>
    </location>
</feature>
<keyword evidence="5" id="KW-1185">Reference proteome</keyword>
<sequence>MFFSPKSAKKLLTLTRIDPTNPLASYSKHAFELDGYEWPSVEHYYQAMKFDDTLYAEQIRQALHPADATKLGKSKKHEKRNDWDRVKVTVMTRGTYIKCRTYPEIAQMLLDTGEIEIADVTQYDYFWGSGRDMRGNNAFGKMLMEIRDKLREEMAQQT</sequence>
<comment type="catalytic activity">
    <reaction evidence="1">
        <text>5-amino-6-(5-phospho-D-ribosylamino)uracil + H2O = 5,6-diaminouracil + D-ribose 5-phosphate</text>
        <dbReference type="Rhea" id="RHEA:55020"/>
        <dbReference type="ChEBI" id="CHEBI:15377"/>
        <dbReference type="ChEBI" id="CHEBI:46252"/>
        <dbReference type="ChEBI" id="CHEBI:58453"/>
        <dbReference type="ChEBI" id="CHEBI:78346"/>
    </reaction>
</comment>
<accession>A0A1H9CUC7</accession>
<dbReference type="Pfam" id="PF08719">
    <property type="entry name" value="NADAR"/>
    <property type="match status" value="1"/>
</dbReference>
<evidence type="ECO:0000259" key="3">
    <source>
        <dbReference type="Pfam" id="PF08719"/>
    </source>
</evidence>
<dbReference type="STRING" id="355243.SAMN03080615_00166"/>
<evidence type="ECO:0000313" key="4">
    <source>
        <dbReference type="EMBL" id="SEQ04697.1"/>
    </source>
</evidence>
<dbReference type="RefSeq" id="WP_091352669.1">
    <property type="nucleotide sequence ID" value="NZ_AP025284.1"/>
</dbReference>
<evidence type="ECO:0000256" key="1">
    <source>
        <dbReference type="ARBA" id="ARBA00000022"/>
    </source>
</evidence>